<evidence type="ECO:0000313" key="2">
    <source>
        <dbReference type="Proteomes" id="UP000447833"/>
    </source>
</evidence>
<gene>
    <name evidence="1" type="ORF">GLW07_02720</name>
</gene>
<sequence>MGVQLRKGMIDRRTYLIRKLLNSPDNRKDLSKLHEVTLTELEKMYADDSRNKQVL</sequence>
<protein>
    <recommendedName>
        <fullName evidence="3">Fur-regulated basic protein FbpA</fullName>
    </recommendedName>
</protein>
<accession>A0A845EU34</accession>
<evidence type="ECO:0008006" key="3">
    <source>
        <dbReference type="Google" id="ProtNLM"/>
    </source>
</evidence>
<reference evidence="1 2" key="1">
    <citation type="submission" date="2019-11" db="EMBL/GenBank/DDBJ databases">
        <title>Genome sequences of 17 halophilic strains isolated from different environments.</title>
        <authorList>
            <person name="Furrow R.E."/>
        </authorList>
    </citation>
    <scope>NUCLEOTIDE SEQUENCE [LARGE SCALE GENOMIC DNA]</scope>
    <source>
        <strain evidence="1 2">22506_14_FS</strain>
    </source>
</reference>
<dbReference type="RefSeq" id="WP_160918129.1">
    <property type="nucleotide sequence ID" value="NZ_WMEY01000001.1"/>
</dbReference>
<proteinExistence type="predicted"/>
<comment type="caution">
    <text evidence="1">The sequence shown here is derived from an EMBL/GenBank/DDBJ whole genome shotgun (WGS) entry which is preliminary data.</text>
</comment>
<dbReference type="AlphaFoldDB" id="A0A845EU34"/>
<dbReference type="Proteomes" id="UP000447833">
    <property type="component" value="Unassembled WGS sequence"/>
</dbReference>
<evidence type="ECO:0000313" key="1">
    <source>
        <dbReference type="EMBL" id="MYL62263.1"/>
    </source>
</evidence>
<name>A0A845EU34_9BACL</name>
<dbReference type="EMBL" id="WMEY01000001">
    <property type="protein sequence ID" value="MYL62263.1"/>
    <property type="molecule type" value="Genomic_DNA"/>
</dbReference>
<organism evidence="1 2">
    <name type="scientific">Guptibacillus hwajinpoensis</name>
    <dbReference type="NCBI Taxonomy" id="208199"/>
    <lineage>
        <taxon>Bacteria</taxon>
        <taxon>Bacillati</taxon>
        <taxon>Bacillota</taxon>
        <taxon>Bacilli</taxon>
        <taxon>Bacillales</taxon>
        <taxon>Guptibacillaceae</taxon>
        <taxon>Guptibacillus</taxon>
    </lineage>
</organism>